<evidence type="ECO:0000256" key="1">
    <source>
        <dbReference type="SAM" id="Phobius"/>
    </source>
</evidence>
<proteinExistence type="predicted"/>
<feature type="transmembrane region" description="Helical" evidence="1">
    <location>
        <begin position="132"/>
        <end position="155"/>
    </location>
</feature>
<evidence type="ECO:0000313" key="2">
    <source>
        <dbReference type="EMBL" id="WOC12263.1"/>
    </source>
</evidence>
<name>A0AA97GTN7_9ACTN</name>
<dbReference type="InterPro" id="IPR038770">
    <property type="entry name" value="Na+/solute_symporter_sf"/>
</dbReference>
<protein>
    <recommendedName>
        <fullName evidence="3">Bile acid:sodium symporter</fullName>
    </recommendedName>
</protein>
<evidence type="ECO:0008006" key="3">
    <source>
        <dbReference type="Google" id="ProtNLM"/>
    </source>
</evidence>
<feature type="transmembrane region" description="Helical" evidence="1">
    <location>
        <begin position="276"/>
        <end position="302"/>
    </location>
</feature>
<dbReference type="PANTHER" id="PTHR18640:SF5">
    <property type="entry name" value="SODIUM_BILE ACID COTRANSPORTER 7"/>
    <property type="match status" value="1"/>
</dbReference>
<keyword evidence="1" id="KW-1133">Transmembrane helix</keyword>
<feature type="transmembrane region" description="Helical" evidence="1">
    <location>
        <begin position="206"/>
        <end position="227"/>
    </location>
</feature>
<feature type="transmembrane region" description="Helical" evidence="1">
    <location>
        <begin position="12"/>
        <end position="30"/>
    </location>
</feature>
<dbReference type="RefSeq" id="WP_420041510.1">
    <property type="nucleotide sequence ID" value="NZ_CP128986.1"/>
</dbReference>
<sequence length="331" mass="35633">MRNILAKSPIDGFIASIFLAVVVAAIFPASGVFAEIMDWVVTGLIALLFFLYGTRLSPREALDGLTNWRLHTTILAFTFVLFPLIGLALHPLLAPMIGSDLADGFLYMTLVPSTVQSSIAFTSIARGNVPGAIVSASASNLLGVILTPALVVLLMSSDSGVHIDGKSILEIVLKILVPFIVGQIARPFVGPILKRYAEPTKYVDRGSIVMVVYVAFSEGVQSGLWSQVDAVDVVLVIGVSILLVALMLTLTWFVPKRLGFNREDMVAAQFCGTKKSLATGLPLASVMFTGSVVGFMVLPLMIFHQIQLIVCAWLANRYHRQSEPQGDTVDA</sequence>
<accession>A0AA97GTN7</accession>
<dbReference type="AlphaFoldDB" id="A0AA97GTN7"/>
<feature type="transmembrane region" description="Helical" evidence="1">
    <location>
        <begin position="36"/>
        <end position="53"/>
    </location>
</feature>
<dbReference type="Pfam" id="PF13593">
    <property type="entry name" value="SBF_like"/>
    <property type="match status" value="1"/>
</dbReference>
<dbReference type="InterPro" id="IPR016833">
    <property type="entry name" value="Put_Na-Bile_cotransptr"/>
</dbReference>
<reference evidence="2" key="1">
    <citation type="submission" date="2023-06" db="EMBL/GenBank/DDBJ databases">
        <title>Gordonia sp. nov. and Pseudochrobactrum sp. nov., two species isolated from the burying beetle Nicrophorus vespilloides.</title>
        <authorList>
            <person name="Poehlein A."/>
            <person name="Guzman J."/>
            <person name="Daniel R."/>
            <person name="Vilcinskas A."/>
        </authorList>
    </citation>
    <scope>NUCLEOTIDE SEQUENCE</scope>
    <source>
        <strain evidence="2">MP11Mi</strain>
    </source>
</reference>
<gene>
    <name evidence="2" type="ORF">MP11Mi_13480</name>
</gene>
<keyword evidence="1" id="KW-0812">Transmembrane</keyword>
<dbReference type="PANTHER" id="PTHR18640">
    <property type="entry name" value="SOLUTE CARRIER FAMILY 10 MEMBER 7"/>
    <property type="match status" value="1"/>
</dbReference>
<organism evidence="2">
    <name type="scientific">Gordonia sp. MP11Mi</name>
    <dbReference type="NCBI Taxonomy" id="3022769"/>
    <lineage>
        <taxon>Bacteria</taxon>
        <taxon>Bacillati</taxon>
        <taxon>Actinomycetota</taxon>
        <taxon>Actinomycetes</taxon>
        <taxon>Mycobacteriales</taxon>
        <taxon>Gordoniaceae</taxon>
        <taxon>Gordonia</taxon>
    </lineage>
</organism>
<dbReference type="PIRSF" id="PIRSF026166">
    <property type="entry name" value="UCP026166"/>
    <property type="match status" value="1"/>
</dbReference>
<feature type="transmembrane region" description="Helical" evidence="1">
    <location>
        <begin position="105"/>
        <end position="125"/>
    </location>
</feature>
<dbReference type="GO" id="GO:0005886">
    <property type="term" value="C:plasma membrane"/>
    <property type="evidence" value="ECO:0007669"/>
    <property type="project" value="TreeGrafter"/>
</dbReference>
<keyword evidence="1" id="KW-0472">Membrane</keyword>
<dbReference type="EMBL" id="CP128986">
    <property type="protein sequence ID" value="WOC12263.1"/>
    <property type="molecule type" value="Genomic_DNA"/>
</dbReference>
<feature type="transmembrane region" description="Helical" evidence="1">
    <location>
        <begin position="167"/>
        <end position="185"/>
    </location>
</feature>
<dbReference type="Gene3D" id="1.20.1530.20">
    <property type="match status" value="1"/>
</dbReference>
<feature type="transmembrane region" description="Helical" evidence="1">
    <location>
        <begin position="74"/>
        <end position="93"/>
    </location>
</feature>
<feature type="transmembrane region" description="Helical" evidence="1">
    <location>
        <begin position="233"/>
        <end position="255"/>
    </location>
</feature>